<feature type="domain" description="PH" evidence="2">
    <location>
        <begin position="51"/>
        <end position="148"/>
    </location>
</feature>
<dbReference type="OrthoDB" id="2157866at2759"/>
<dbReference type="SMART" id="SM00233">
    <property type="entry name" value="PH"/>
    <property type="match status" value="2"/>
</dbReference>
<dbReference type="InterPro" id="IPR001849">
    <property type="entry name" value="PH_domain"/>
</dbReference>
<evidence type="ECO:0000313" key="4">
    <source>
        <dbReference type="Proteomes" id="UP000799539"/>
    </source>
</evidence>
<proteinExistence type="predicted"/>
<dbReference type="PANTHER" id="PTHR12752:SF9">
    <property type="entry name" value="KRAMER, ISOFORM I"/>
    <property type="match status" value="1"/>
</dbReference>
<name>A0A6A6FSE7_9PEZI</name>
<dbReference type="InterPro" id="IPR011993">
    <property type="entry name" value="PH-like_dom_sf"/>
</dbReference>
<dbReference type="Pfam" id="PF00169">
    <property type="entry name" value="PH"/>
    <property type="match status" value="2"/>
</dbReference>
<feature type="region of interest" description="Disordered" evidence="1">
    <location>
        <begin position="227"/>
        <end position="246"/>
    </location>
</feature>
<dbReference type="Gene3D" id="2.30.29.30">
    <property type="entry name" value="Pleckstrin-homology domain (PH domain)/Phosphotyrosine-binding domain (PTB)"/>
    <property type="match status" value="2"/>
</dbReference>
<feature type="region of interest" description="Disordered" evidence="1">
    <location>
        <begin position="1"/>
        <end position="26"/>
    </location>
</feature>
<dbReference type="EMBL" id="ML992664">
    <property type="protein sequence ID" value="KAF2216425.1"/>
    <property type="molecule type" value="Genomic_DNA"/>
</dbReference>
<evidence type="ECO:0000259" key="2">
    <source>
        <dbReference type="PROSITE" id="PS50003"/>
    </source>
</evidence>
<sequence length="382" mass="42740">MADGGVVPQHAPAVRPPASTATVPIPMQNPKRLTVDTFAPVTQFGSYEYDRVIRQGPVLKRTRRTKSWKPVYIVLRANQLSIYKNEKESKLRHAVNLSELTAVARQKDPKRQEKHVFGLFSPSRNFHLEAATEKEAQEWIEAIRLQARMDEKEEVMYLASPSGANASYRGFERSIDANLSLSANDVVMNMATNRKSSALEYSGADHGSCSDFSDWGGGTTARMSALSLSQSEARPPSMGMRSASQVSGINLGSEEGAKKQAATDDPERVIYHGWIYLLKSKSGVRQWKKVWMVLRPKQLTVYKNEEEYTALIVLPFPSIIDAVEIDDISKTKTACMQILTEERNYRFCALDEDSLARLLGALKSLLARRKAKAVFQQQQQPA</sequence>
<dbReference type="SUPFAM" id="SSF50729">
    <property type="entry name" value="PH domain-like"/>
    <property type="match status" value="2"/>
</dbReference>
<reference evidence="3" key="1">
    <citation type="journal article" date="2020" name="Stud. Mycol.">
        <title>101 Dothideomycetes genomes: a test case for predicting lifestyles and emergence of pathogens.</title>
        <authorList>
            <person name="Haridas S."/>
            <person name="Albert R."/>
            <person name="Binder M."/>
            <person name="Bloem J."/>
            <person name="Labutti K."/>
            <person name="Salamov A."/>
            <person name="Andreopoulos B."/>
            <person name="Baker S."/>
            <person name="Barry K."/>
            <person name="Bills G."/>
            <person name="Bluhm B."/>
            <person name="Cannon C."/>
            <person name="Castanera R."/>
            <person name="Culley D."/>
            <person name="Daum C."/>
            <person name="Ezra D."/>
            <person name="Gonzalez J."/>
            <person name="Henrissat B."/>
            <person name="Kuo A."/>
            <person name="Liang C."/>
            <person name="Lipzen A."/>
            <person name="Lutzoni F."/>
            <person name="Magnuson J."/>
            <person name="Mondo S."/>
            <person name="Nolan M."/>
            <person name="Ohm R."/>
            <person name="Pangilinan J."/>
            <person name="Park H.-J."/>
            <person name="Ramirez L."/>
            <person name="Alfaro M."/>
            <person name="Sun H."/>
            <person name="Tritt A."/>
            <person name="Yoshinaga Y."/>
            <person name="Zwiers L.-H."/>
            <person name="Turgeon B."/>
            <person name="Goodwin S."/>
            <person name="Spatafora J."/>
            <person name="Crous P."/>
            <person name="Grigoriev I."/>
        </authorList>
    </citation>
    <scope>NUCLEOTIDE SEQUENCE</scope>
    <source>
        <strain evidence="3">SCOH1-5</strain>
    </source>
</reference>
<evidence type="ECO:0000256" key="1">
    <source>
        <dbReference type="SAM" id="MobiDB-lite"/>
    </source>
</evidence>
<keyword evidence="4" id="KW-1185">Reference proteome</keyword>
<organism evidence="3 4">
    <name type="scientific">Cercospora zeae-maydis SCOH1-5</name>
    <dbReference type="NCBI Taxonomy" id="717836"/>
    <lineage>
        <taxon>Eukaryota</taxon>
        <taxon>Fungi</taxon>
        <taxon>Dikarya</taxon>
        <taxon>Ascomycota</taxon>
        <taxon>Pezizomycotina</taxon>
        <taxon>Dothideomycetes</taxon>
        <taxon>Dothideomycetidae</taxon>
        <taxon>Mycosphaerellales</taxon>
        <taxon>Mycosphaerellaceae</taxon>
        <taxon>Cercospora</taxon>
    </lineage>
</organism>
<protein>
    <recommendedName>
        <fullName evidence="2">PH domain-containing protein</fullName>
    </recommendedName>
</protein>
<accession>A0A6A6FSE7</accession>
<dbReference type="PANTHER" id="PTHR12752">
    <property type="entry name" value="PHOSPHOINOSITOL 3-PHOSPHATE-BINDING PROTEIN"/>
    <property type="match status" value="1"/>
</dbReference>
<dbReference type="CDD" id="cd13298">
    <property type="entry name" value="PH1_PH_fungal"/>
    <property type="match status" value="1"/>
</dbReference>
<dbReference type="AlphaFoldDB" id="A0A6A6FSE7"/>
<evidence type="ECO:0000313" key="3">
    <source>
        <dbReference type="EMBL" id="KAF2216425.1"/>
    </source>
</evidence>
<dbReference type="Proteomes" id="UP000799539">
    <property type="component" value="Unassembled WGS sequence"/>
</dbReference>
<feature type="domain" description="PH" evidence="2">
    <location>
        <begin position="268"/>
        <end position="367"/>
    </location>
</feature>
<dbReference type="CDD" id="cd13299">
    <property type="entry name" value="PH2_PH_fungal"/>
    <property type="match status" value="1"/>
</dbReference>
<dbReference type="PROSITE" id="PS50003">
    <property type="entry name" value="PH_DOMAIN"/>
    <property type="match status" value="2"/>
</dbReference>
<gene>
    <name evidence="3" type="ORF">CERZMDRAFT_33928</name>
</gene>